<dbReference type="Gene3D" id="1.20.120.520">
    <property type="entry name" value="nmb1532 protein domain like"/>
    <property type="match status" value="1"/>
</dbReference>
<name>A0ABV3ZEE7_9BACT</name>
<feature type="domain" description="Hemerythrin-like" evidence="1">
    <location>
        <begin position="8"/>
        <end position="138"/>
    </location>
</feature>
<evidence type="ECO:0000313" key="2">
    <source>
        <dbReference type="EMBL" id="MEX6688254.1"/>
    </source>
</evidence>
<organism evidence="2 3">
    <name type="scientific">Danxiaibacter flavus</name>
    <dbReference type="NCBI Taxonomy" id="3049108"/>
    <lineage>
        <taxon>Bacteria</taxon>
        <taxon>Pseudomonadati</taxon>
        <taxon>Bacteroidota</taxon>
        <taxon>Chitinophagia</taxon>
        <taxon>Chitinophagales</taxon>
        <taxon>Chitinophagaceae</taxon>
        <taxon>Danxiaibacter</taxon>
    </lineage>
</organism>
<evidence type="ECO:0000259" key="1">
    <source>
        <dbReference type="Pfam" id="PF01814"/>
    </source>
</evidence>
<sequence length="232" mass="27449">MKQTRYNTFNLIHKALRASLYDAANTLQRTDFSSREQGWNAIRKVERVLFYFDEHAKHENNFILPAIQRYNAKLVDDFEREHVTDHALSKNINDYIIDWKVTYDEEEMIDLGTQIFYEFNEFIAFNLYHMNKEEDLLNKVLWEHYSDLEILQIHQALVQSIEPAVLAEQSKWIIRSINDAELTQWINGIRNSAPEHAFKAFLQMAESELPAERWSYLKDAIRGKAVVSDIYG</sequence>
<evidence type="ECO:0000313" key="3">
    <source>
        <dbReference type="Proteomes" id="UP001560573"/>
    </source>
</evidence>
<dbReference type="RefSeq" id="WP_369329663.1">
    <property type="nucleotide sequence ID" value="NZ_JAULBC010000003.1"/>
</dbReference>
<dbReference type="Proteomes" id="UP001560573">
    <property type="component" value="Unassembled WGS sequence"/>
</dbReference>
<protein>
    <recommendedName>
        <fullName evidence="1">Hemerythrin-like domain-containing protein</fullName>
    </recommendedName>
</protein>
<keyword evidence="3" id="KW-1185">Reference proteome</keyword>
<reference evidence="2 3" key="1">
    <citation type="submission" date="2023-07" db="EMBL/GenBank/DDBJ databases">
        <authorList>
            <person name="Lian W.-H."/>
        </authorList>
    </citation>
    <scope>NUCLEOTIDE SEQUENCE [LARGE SCALE GENOMIC DNA]</scope>
    <source>
        <strain evidence="2 3">SYSU DXS3180</strain>
    </source>
</reference>
<comment type="caution">
    <text evidence="2">The sequence shown here is derived from an EMBL/GenBank/DDBJ whole genome shotgun (WGS) entry which is preliminary data.</text>
</comment>
<accession>A0ABV3ZEE7</accession>
<gene>
    <name evidence="2" type="ORF">QTN47_12145</name>
</gene>
<dbReference type="EMBL" id="JAULBC010000003">
    <property type="protein sequence ID" value="MEX6688254.1"/>
    <property type="molecule type" value="Genomic_DNA"/>
</dbReference>
<dbReference type="Pfam" id="PF01814">
    <property type="entry name" value="Hemerythrin"/>
    <property type="match status" value="1"/>
</dbReference>
<proteinExistence type="predicted"/>
<dbReference type="InterPro" id="IPR012312">
    <property type="entry name" value="Hemerythrin-like"/>
</dbReference>